<dbReference type="NCBIfam" id="TIGR01182">
    <property type="entry name" value="eda"/>
    <property type="match status" value="1"/>
</dbReference>
<dbReference type="InterPro" id="IPR031338">
    <property type="entry name" value="KDPG/KHG_AS_2"/>
</dbReference>
<protein>
    <recommendedName>
        <fullName evidence="5">2-dehydro-3-deoxy-phosphogluconate aldolase</fullName>
        <ecNumber evidence="5">4.1.2.14</ecNumber>
    </recommendedName>
</protein>
<comment type="pathway">
    <text evidence="2">Carbohydrate acid metabolism; 2-dehydro-3-deoxy-D-gluconate degradation; D-glyceraldehyde 3-phosphate and pyruvate from 2-dehydro-3-deoxy-D-gluconate: step 2/2.</text>
</comment>
<dbReference type="Pfam" id="PF01081">
    <property type="entry name" value="Aldolase"/>
    <property type="match status" value="1"/>
</dbReference>
<comment type="catalytic activity">
    <reaction evidence="1">
        <text>2-dehydro-3-deoxy-6-phospho-D-gluconate = D-glyceraldehyde 3-phosphate + pyruvate</text>
        <dbReference type="Rhea" id="RHEA:17089"/>
        <dbReference type="ChEBI" id="CHEBI:15361"/>
        <dbReference type="ChEBI" id="CHEBI:57569"/>
        <dbReference type="ChEBI" id="CHEBI:59776"/>
        <dbReference type="EC" id="4.1.2.14"/>
    </reaction>
</comment>
<dbReference type="InterPro" id="IPR000887">
    <property type="entry name" value="Aldlse_KDPG_KHG"/>
</dbReference>
<accession>A0A7K0K1T7</accession>
<evidence type="ECO:0000313" key="9">
    <source>
        <dbReference type="EMBL" id="MST49432.1"/>
    </source>
</evidence>
<dbReference type="AlphaFoldDB" id="A0A7K0K1T7"/>
<keyword evidence="7" id="KW-0704">Schiff base</keyword>
<comment type="similarity">
    <text evidence="3">Belongs to the KHG/KDPG aldolase family.</text>
</comment>
<proteinExistence type="inferred from homology"/>
<evidence type="ECO:0000256" key="1">
    <source>
        <dbReference type="ARBA" id="ARBA00000654"/>
    </source>
</evidence>
<reference evidence="9 10" key="1">
    <citation type="submission" date="2019-08" db="EMBL/GenBank/DDBJ databases">
        <title>In-depth cultivation of the pig gut microbiome towards novel bacterial diversity and tailored functional studies.</title>
        <authorList>
            <person name="Wylensek D."/>
            <person name="Hitch T.C.A."/>
            <person name="Clavel T."/>
        </authorList>
    </citation>
    <scope>NUCLEOTIDE SEQUENCE [LARGE SCALE GENOMIC DNA]</scope>
    <source>
        <strain evidence="9 10">RF-GAM-744-WT-7</strain>
    </source>
</reference>
<dbReference type="NCBIfam" id="NF004325">
    <property type="entry name" value="PRK05718.1"/>
    <property type="match status" value="1"/>
</dbReference>
<keyword evidence="6 9" id="KW-0456">Lyase</keyword>
<evidence type="ECO:0000256" key="2">
    <source>
        <dbReference type="ARBA" id="ARBA00004736"/>
    </source>
</evidence>
<dbReference type="RefSeq" id="WP_154544096.1">
    <property type="nucleotide sequence ID" value="NZ_VUMY01000006.1"/>
</dbReference>
<organism evidence="9 10">
    <name type="scientific">Mobiluncus porci</name>
    <dbReference type="NCBI Taxonomy" id="2652278"/>
    <lineage>
        <taxon>Bacteria</taxon>
        <taxon>Bacillati</taxon>
        <taxon>Actinomycetota</taxon>
        <taxon>Actinomycetes</taxon>
        <taxon>Actinomycetales</taxon>
        <taxon>Actinomycetaceae</taxon>
        <taxon>Mobiluncus</taxon>
    </lineage>
</organism>
<dbReference type="PANTHER" id="PTHR30246">
    <property type="entry name" value="2-KETO-3-DEOXY-6-PHOSPHOGLUCONATE ALDOLASE"/>
    <property type="match status" value="1"/>
</dbReference>
<gene>
    <name evidence="9" type="primary">eda</name>
    <name evidence="9" type="ORF">FYJ63_04155</name>
</gene>
<dbReference type="PROSITE" id="PS00160">
    <property type="entry name" value="ALDOLASE_KDPG_KHG_2"/>
    <property type="match status" value="1"/>
</dbReference>
<dbReference type="InterPro" id="IPR013785">
    <property type="entry name" value="Aldolase_TIM"/>
</dbReference>
<evidence type="ECO:0000256" key="4">
    <source>
        <dbReference type="ARBA" id="ARBA00011233"/>
    </source>
</evidence>
<dbReference type="PROSITE" id="PS00159">
    <property type="entry name" value="ALDOLASE_KDPG_KHG_1"/>
    <property type="match status" value="1"/>
</dbReference>
<evidence type="ECO:0000256" key="8">
    <source>
        <dbReference type="ARBA" id="ARBA00023277"/>
    </source>
</evidence>
<evidence type="ECO:0000313" key="10">
    <source>
        <dbReference type="Proteomes" id="UP000442535"/>
    </source>
</evidence>
<keyword evidence="10" id="KW-1185">Reference proteome</keyword>
<dbReference type="SUPFAM" id="SSF51569">
    <property type="entry name" value="Aldolase"/>
    <property type="match status" value="1"/>
</dbReference>
<dbReference type="EMBL" id="VUMY01000006">
    <property type="protein sequence ID" value="MST49432.1"/>
    <property type="molecule type" value="Genomic_DNA"/>
</dbReference>
<dbReference type="GO" id="GO:0008675">
    <property type="term" value="F:2-dehydro-3-deoxy-phosphogluconate aldolase activity"/>
    <property type="evidence" value="ECO:0007669"/>
    <property type="project" value="UniProtKB-EC"/>
</dbReference>
<dbReference type="EC" id="4.1.2.14" evidence="5"/>
<comment type="caution">
    <text evidence="9">The sequence shown here is derived from an EMBL/GenBank/DDBJ whole genome shotgun (WGS) entry which is preliminary data.</text>
</comment>
<sequence>MHIPSAMPLLKENPIVPVVVLDRVEDAVPTARALLAGGIKSAEVTLRTEAALGCIGAIAREVPEITVGAGTVINREQAEAAVAEGAKFLVSPGTSKKIAKAADKAQVPLLPGIANPTDIMEVLSWGWGLEVVKFFPAVPLGGLPVVKAFAGPFPQVKFMPTGGINLDNLAEWLSAPMIPAVGGSWMVSGKLVAEGNFDEITRLSREAMEKVKEIRQ</sequence>
<evidence type="ECO:0000256" key="7">
    <source>
        <dbReference type="ARBA" id="ARBA00023270"/>
    </source>
</evidence>
<dbReference type="CDD" id="cd00452">
    <property type="entry name" value="KDPG_aldolase"/>
    <property type="match status" value="1"/>
</dbReference>
<dbReference type="PANTHER" id="PTHR30246:SF1">
    <property type="entry name" value="2-DEHYDRO-3-DEOXY-6-PHOSPHOGALACTONATE ALDOLASE-RELATED"/>
    <property type="match status" value="1"/>
</dbReference>
<keyword evidence="8" id="KW-0119">Carbohydrate metabolism</keyword>
<evidence type="ECO:0000256" key="3">
    <source>
        <dbReference type="ARBA" id="ARBA00006906"/>
    </source>
</evidence>
<dbReference type="Proteomes" id="UP000442535">
    <property type="component" value="Unassembled WGS sequence"/>
</dbReference>
<name>A0A7K0K1T7_9ACTO</name>
<evidence type="ECO:0000256" key="5">
    <source>
        <dbReference type="ARBA" id="ARBA00013063"/>
    </source>
</evidence>
<comment type="subunit">
    <text evidence="4">Homotrimer.</text>
</comment>
<dbReference type="InterPro" id="IPR031337">
    <property type="entry name" value="KDPG/KHG_AS_1"/>
</dbReference>
<evidence type="ECO:0000256" key="6">
    <source>
        <dbReference type="ARBA" id="ARBA00023239"/>
    </source>
</evidence>
<dbReference type="Gene3D" id="3.20.20.70">
    <property type="entry name" value="Aldolase class I"/>
    <property type="match status" value="1"/>
</dbReference>